<dbReference type="EMBL" id="VSSQ01113483">
    <property type="protein sequence ID" value="MPN49852.1"/>
    <property type="molecule type" value="Genomic_DNA"/>
</dbReference>
<sequence length="58" mass="6678">MVIHDRFTVEGVSEISQSCRDAADRPCFGRQYQLITDAFFGTDSRYIDRDPYAKVQDS</sequence>
<protein>
    <submittedName>
        <fullName evidence="1">Uncharacterized protein</fullName>
    </submittedName>
</protein>
<proteinExistence type="predicted"/>
<evidence type="ECO:0000313" key="1">
    <source>
        <dbReference type="EMBL" id="MPN49852.1"/>
    </source>
</evidence>
<gene>
    <name evidence="1" type="ORF">SDC9_197476</name>
</gene>
<reference evidence="1" key="1">
    <citation type="submission" date="2019-08" db="EMBL/GenBank/DDBJ databases">
        <authorList>
            <person name="Kucharzyk K."/>
            <person name="Murdoch R.W."/>
            <person name="Higgins S."/>
            <person name="Loffler F."/>
        </authorList>
    </citation>
    <scope>NUCLEOTIDE SEQUENCE</scope>
</reference>
<name>A0A645IG85_9ZZZZ</name>
<accession>A0A645IG85</accession>
<dbReference type="AlphaFoldDB" id="A0A645IG85"/>
<comment type="caution">
    <text evidence="1">The sequence shown here is derived from an EMBL/GenBank/DDBJ whole genome shotgun (WGS) entry which is preliminary data.</text>
</comment>
<organism evidence="1">
    <name type="scientific">bioreactor metagenome</name>
    <dbReference type="NCBI Taxonomy" id="1076179"/>
    <lineage>
        <taxon>unclassified sequences</taxon>
        <taxon>metagenomes</taxon>
        <taxon>ecological metagenomes</taxon>
    </lineage>
</organism>